<name>A0A7I8LE66_SPIIN</name>
<evidence type="ECO:0000313" key="2">
    <source>
        <dbReference type="Proteomes" id="UP000663760"/>
    </source>
</evidence>
<accession>A0A7I8LE66</accession>
<organism evidence="1 2">
    <name type="scientific">Spirodela intermedia</name>
    <name type="common">Intermediate duckweed</name>
    <dbReference type="NCBI Taxonomy" id="51605"/>
    <lineage>
        <taxon>Eukaryota</taxon>
        <taxon>Viridiplantae</taxon>
        <taxon>Streptophyta</taxon>
        <taxon>Embryophyta</taxon>
        <taxon>Tracheophyta</taxon>
        <taxon>Spermatophyta</taxon>
        <taxon>Magnoliopsida</taxon>
        <taxon>Liliopsida</taxon>
        <taxon>Araceae</taxon>
        <taxon>Lemnoideae</taxon>
        <taxon>Spirodela</taxon>
    </lineage>
</organism>
<evidence type="ECO:0000313" key="1">
    <source>
        <dbReference type="EMBL" id="CAA7408311.1"/>
    </source>
</evidence>
<keyword evidence="2" id="KW-1185">Reference proteome</keyword>
<sequence length="35" mass="4027">MIQAHYSNMAMAILDHQVVNKCGCNHAHHNTFYLI</sequence>
<gene>
    <name evidence="1" type="ORF">SI8410_14018989</name>
</gene>
<dbReference type="Proteomes" id="UP000663760">
    <property type="component" value="Chromosome 14"/>
</dbReference>
<reference evidence="1" key="1">
    <citation type="submission" date="2020-02" db="EMBL/GenBank/DDBJ databases">
        <authorList>
            <person name="Scholz U."/>
            <person name="Mascher M."/>
            <person name="Fiebig A."/>
        </authorList>
    </citation>
    <scope>NUCLEOTIDE SEQUENCE</scope>
</reference>
<protein>
    <submittedName>
        <fullName evidence="1">Uncharacterized protein</fullName>
    </submittedName>
</protein>
<dbReference type="AlphaFoldDB" id="A0A7I8LE66"/>
<dbReference type="OrthoDB" id="695307at2759"/>
<proteinExistence type="predicted"/>
<dbReference type="EMBL" id="LR746277">
    <property type="protein sequence ID" value="CAA7408311.1"/>
    <property type="molecule type" value="Genomic_DNA"/>
</dbReference>